<comment type="caution">
    <text evidence="3">The sequence shown here is derived from an EMBL/GenBank/DDBJ whole genome shotgun (WGS) entry which is preliminary data.</text>
</comment>
<dbReference type="Pfam" id="PF14504">
    <property type="entry name" value="CAP_assoc_N"/>
    <property type="match status" value="1"/>
</dbReference>
<name>A0ABV2GC30_9BACL</name>
<sequence length="355" mass="38720">MKFALRVVFVLLLVAGFILFVSRGPDENELLVSPVGPNTALPQENAVQNAHEAMARPNAGLAVFVGGPADAFTDKYGKPDRIEPSSYGFEWWVYDDPVTDYMMAGVKNGVVNQIYTAGEGREVSPFSIGQPLEEIYASTILDSEVNVEIGTNQYVFTLAGDDMQERMLVAYDGLFAQLYADMDSGSLFAVRFITPEMLVLQQPYEMSYSGDLPTPPPMSSTLQRAVDRANERQVIDLANLYRKRTGLPVLAEDAEATAVARERAAKAKRAGIQLKEELPSLSDDLQQAHISYSGAGENKAADYVDAPATLHGWINSPEHRVLLRKPGFNSQGAGVSGNNYSHILLERPDPAGTSN</sequence>
<dbReference type="CDD" id="cd05379">
    <property type="entry name" value="CAP_bacterial"/>
    <property type="match status" value="1"/>
</dbReference>
<evidence type="ECO:0000259" key="1">
    <source>
        <dbReference type="Pfam" id="PF00188"/>
    </source>
</evidence>
<protein>
    <submittedName>
        <fullName evidence="3">Uncharacterized protein YkwD</fullName>
    </submittedName>
</protein>
<dbReference type="SUPFAM" id="SSF55797">
    <property type="entry name" value="PR-1-like"/>
    <property type="match status" value="1"/>
</dbReference>
<dbReference type="PANTHER" id="PTHR31157:SF26">
    <property type="entry name" value="SCP-LIKE EXTRACELLULAR PROTEIN"/>
    <property type="match status" value="1"/>
</dbReference>
<evidence type="ECO:0000259" key="2">
    <source>
        <dbReference type="Pfam" id="PF14504"/>
    </source>
</evidence>
<dbReference type="Gene3D" id="3.40.33.10">
    <property type="entry name" value="CAP"/>
    <property type="match status" value="1"/>
</dbReference>
<feature type="domain" description="SCP" evidence="1">
    <location>
        <begin position="236"/>
        <end position="339"/>
    </location>
</feature>
<dbReference type="InterPro" id="IPR035940">
    <property type="entry name" value="CAP_sf"/>
</dbReference>
<dbReference type="InterPro" id="IPR029410">
    <property type="entry name" value="CAP_assoc"/>
</dbReference>
<dbReference type="Pfam" id="PF00188">
    <property type="entry name" value="CAP"/>
    <property type="match status" value="1"/>
</dbReference>
<reference evidence="3 4" key="1">
    <citation type="submission" date="2024-06" db="EMBL/GenBank/DDBJ databases">
        <title>Genomic Encyclopedia of Type Strains, Phase IV (KMG-IV): sequencing the most valuable type-strain genomes for metagenomic binning, comparative biology and taxonomic classification.</title>
        <authorList>
            <person name="Goeker M."/>
        </authorList>
    </citation>
    <scope>NUCLEOTIDE SEQUENCE [LARGE SCALE GENOMIC DNA]</scope>
    <source>
        <strain evidence="3 4">DSM 26128</strain>
    </source>
</reference>
<proteinExistence type="predicted"/>
<dbReference type="RefSeq" id="WP_354197368.1">
    <property type="nucleotide sequence ID" value="NZ_JBEPLW010000012.1"/>
</dbReference>
<accession>A0ABV2GC30</accession>
<organism evidence="3 4">
    <name type="scientific">Bhargavaea ullalensis</name>
    <dbReference type="NCBI Taxonomy" id="1265685"/>
    <lineage>
        <taxon>Bacteria</taxon>
        <taxon>Bacillati</taxon>
        <taxon>Bacillota</taxon>
        <taxon>Bacilli</taxon>
        <taxon>Bacillales</taxon>
        <taxon>Caryophanaceae</taxon>
        <taxon>Bhargavaea</taxon>
    </lineage>
</organism>
<feature type="domain" description="CAP-associated" evidence="2">
    <location>
        <begin position="66"/>
        <end position="204"/>
    </location>
</feature>
<dbReference type="Proteomes" id="UP001549099">
    <property type="component" value="Unassembled WGS sequence"/>
</dbReference>
<dbReference type="EMBL" id="JBEPLW010000012">
    <property type="protein sequence ID" value="MET3575845.1"/>
    <property type="molecule type" value="Genomic_DNA"/>
</dbReference>
<dbReference type="PANTHER" id="PTHR31157">
    <property type="entry name" value="SCP DOMAIN-CONTAINING PROTEIN"/>
    <property type="match status" value="1"/>
</dbReference>
<evidence type="ECO:0000313" key="4">
    <source>
        <dbReference type="Proteomes" id="UP001549099"/>
    </source>
</evidence>
<evidence type="ECO:0000313" key="3">
    <source>
        <dbReference type="EMBL" id="MET3575845.1"/>
    </source>
</evidence>
<dbReference type="InterPro" id="IPR014044">
    <property type="entry name" value="CAP_dom"/>
</dbReference>
<gene>
    <name evidence="3" type="ORF">ABID49_001751</name>
</gene>
<keyword evidence="4" id="KW-1185">Reference proteome</keyword>